<sequence length="331" mass="34595">MPADDSSTPLLFDPESRPVGVLVGYDGSDQAIQALHYAATMALGIGCRLTVVSAFTVPVMVYPNMASLPPVPEDEARAAASRQVAAGALPHLEGYPGEVALESVQGDAAGVLVELSALARLAVVGSRGRGGFLGRLLGSVSEALPAHAHCPTVVVPAGYVVPETTGRERFTQVPGTEPVVVGLDGSEDSTLTTLAQRAAAAAGAPLHLLQAIPPLDTWSSSALAAVPDQQFLDRQREELLALLEGEARALRDRNPEVAVTASVEVGDPVALLVERSRDARLTVVGTRGRGRMMSALLGSVSRGLLERAQGPVMVVPDLDISRIGHDRRRPR</sequence>
<dbReference type="InterPro" id="IPR006015">
    <property type="entry name" value="Universal_stress_UspA"/>
</dbReference>
<dbReference type="GeneID" id="78120635"/>
<dbReference type="RefSeq" id="WP_010552121.1">
    <property type="nucleotide sequence ID" value="NZ_CANLNX010000015.1"/>
</dbReference>
<dbReference type="Proteomes" id="UP000274327">
    <property type="component" value="Unassembled WGS sequence"/>
</dbReference>
<dbReference type="SUPFAM" id="SSF52402">
    <property type="entry name" value="Adenine nucleotide alpha hydrolases-like"/>
    <property type="match status" value="2"/>
</dbReference>
<dbReference type="Gene3D" id="3.40.50.620">
    <property type="entry name" value="HUPs"/>
    <property type="match status" value="2"/>
</dbReference>
<gene>
    <name evidence="3" type="ORF">DS079_06295</name>
</gene>
<proteinExistence type="inferred from homology"/>
<evidence type="ECO:0000313" key="4">
    <source>
        <dbReference type="Proteomes" id="UP000274327"/>
    </source>
</evidence>
<dbReference type="PANTHER" id="PTHR46268:SF6">
    <property type="entry name" value="UNIVERSAL STRESS PROTEIN UP12"/>
    <property type="match status" value="1"/>
</dbReference>
<dbReference type="EMBL" id="QOCI01000003">
    <property type="protein sequence ID" value="RRR19245.1"/>
    <property type="molecule type" value="Genomic_DNA"/>
</dbReference>
<accession>A0A426SLV1</accession>
<organism evidence="3 4">
    <name type="scientific">Brachybacterium paraconglomeratum</name>
    <dbReference type="NCBI Taxonomy" id="173362"/>
    <lineage>
        <taxon>Bacteria</taxon>
        <taxon>Bacillati</taxon>
        <taxon>Actinomycetota</taxon>
        <taxon>Actinomycetes</taxon>
        <taxon>Micrococcales</taxon>
        <taxon>Dermabacteraceae</taxon>
        <taxon>Brachybacterium</taxon>
    </lineage>
</organism>
<dbReference type="PRINTS" id="PR01438">
    <property type="entry name" value="UNVRSLSTRESS"/>
</dbReference>
<dbReference type="PANTHER" id="PTHR46268">
    <property type="entry name" value="STRESS RESPONSE PROTEIN NHAX"/>
    <property type="match status" value="1"/>
</dbReference>
<name>A0A426SLV1_9MICO</name>
<comment type="similarity">
    <text evidence="1">Belongs to the universal stress protein A family.</text>
</comment>
<keyword evidence="4" id="KW-1185">Reference proteome</keyword>
<dbReference type="InterPro" id="IPR006016">
    <property type="entry name" value="UspA"/>
</dbReference>
<reference evidence="3 4" key="1">
    <citation type="submission" date="2018-07" db="EMBL/GenBank/DDBJ databases">
        <title>Brachybacteriurn paraconglorneratum KCTC 9916.</title>
        <authorList>
            <person name="Li Y."/>
        </authorList>
    </citation>
    <scope>NUCLEOTIDE SEQUENCE [LARGE SCALE GENOMIC DNA]</scope>
    <source>
        <strain evidence="3 4">KCTC 9916</strain>
    </source>
</reference>
<feature type="domain" description="UspA" evidence="2">
    <location>
        <begin position="21"/>
        <end position="156"/>
    </location>
</feature>
<evidence type="ECO:0000259" key="2">
    <source>
        <dbReference type="Pfam" id="PF00582"/>
    </source>
</evidence>
<evidence type="ECO:0000256" key="1">
    <source>
        <dbReference type="ARBA" id="ARBA00008791"/>
    </source>
</evidence>
<dbReference type="AlphaFoldDB" id="A0A426SLV1"/>
<comment type="caution">
    <text evidence="3">The sequence shown here is derived from an EMBL/GenBank/DDBJ whole genome shotgun (WGS) entry which is preliminary data.</text>
</comment>
<feature type="domain" description="UspA" evidence="2">
    <location>
        <begin position="177"/>
        <end position="316"/>
    </location>
</feature>
<dbReference type="Pfam" id="PF00582">
    <property type="entry name" value="Usp"/>
    <property type="match status" value="2"/>
</dbReference>
<evidence type="ECO:0000313" key="3">
    <source>
        <dbReference type="EMBL" id="RRR19245.1"/>
    </source>
</evidence>
<dbReference type="InterPro" id="IPR014729">
    <property type="entry name" value="Rossmann-like_a/b/a_fold"/>
</dbReference>
<protein>
    <submittedName>
        <fullName evidence="3">Universal stress protein</fullName>
    </submittedName>
</protein>